<dbReference type="EMBL" id="CAJRST010011112">
    <property type="protein sequence ID" value="CAG5924957.1"/>
    <property type="molecule type" value="Genomic_DNA"/>
</dbReference>
<dbReference type="FunFam" id="3.30.160.60:FF:003287">
    <property type="entry name" value="Zgc:113343"/>
    <property type="match status" value="1"/>
</dbReference>
<keyword evidence="6" id="KW-0805">Transcription regulation</keyword>
<keyword evidence="3" id="KW-0677">Repeat</keyword>
<dbReference type="PANTHER" id="PTHR47772">
    <property type="entry name" value="ZINC FINGER PROTEIN 200"/>
    <property type="match status" value="1"/>
</dbReference>
<dbReference type="FunFam" id="3.30.160.60:FF:000100">
    <property type="entry name" value="Zinc finger 45-like"/>
    <property type="match status" value="1"/>
</dbReference>
<dbReference type="Proteomes" id="UP000677803">
    <property type="component" value="Unassembled WGS sequence"/>
</dbReference>
<feature type="domain" description="C2H2-type" evidence="11">
    <location>
        <begin position="939"/>
        <end position="966"/>
    </location>
</feature>
<dbReference type="AlphaFoldDB" id="A0A8S4AZ75"/>
<feature type="compositionally biased region" description="Basic residues" evidence="10">
    <location>
        <begin position="593"/>
        <end position="604"/>
    </location>
</feature>
<feature type="compositionally biased region" description="Basic and acidic residues" evidence="10">
    <location>
        <begin position="455"/>
        <end position="472"/>
    </location>
</feature>
<keyword evidence="7" id="KW-0804">Transcription</keyword>
<evidence type="ECO:0000256" key="8">
    <source>
        <dbReference type="ARBA" id="ARBA00023242"/>
    </source>
</evidence>
<feature type="domain" description="C2H2-type" evidence="11">
    <location>
        <begin position="883"/>
        <end position="910"/>
    </location>
</feature>
<feature type="domain" description="C2H2-type" evidence="11">
    <location>
        <begin position="1079"/>
        <end position="1106"/>
    </location>
</feature>
<evidence type="ECO:0000313" key="13">
    <source>
        <dbReference type="Proteomes" id="UP000677803"/>
    </source>
</evidence>
<proteinExistence type="predicted"/>
<organism evidence="12 13">
    <name type="scientific">Menidia menidia</name>
    <name type="common">Atlantic silverside</name>
    <dbReference type="NCBI Taxonomy" id="238744"/>
    <lineage>
        <taxon>Eukaryota</taxon>
        <taxon>Metazoa</taxon>
        <taxon>Chordata</taxon>
        <taxon>Craniata</taxon>
        <taxon>Vertebrata</taxon>
        <taxon>Euteleostomi</taxon>
        <taxon>Actinopterygii</taxon>
        <taxon>Neopterygii</taxon>
        <taxon>Teleostei</taxon>
        <taxon>Neoteleostei</taxon>
        <taxon>Acanthomorphata</taxon>
        <taxon>Ovalentaria</taxon>
        <taxon>Atherinomorphae</taxon>
        <taxon>Atheriniformes</taxon>
        <taxon>Atherinopsidae</taxon>
        <taxon>Menidiinae</taxon>
        <taxon>Menidia</taxon>
    </lineage>
</organism>
<dbReference type="InterPro" id="IPR050636">
    <property type="entry name" value="C2H2-ZF_domain-containing"/>
</dbReference>
<feature type="domain" description="C2H2-type" evidence="11">
    <location>
        <begin position="995"/>
        <end position="1022"/>
    </location>
</feature>
<dbReference type="PROSITE" id="PS50157">
    <property type="entry name" value="ZINC_FINGER_C2H2_2"/>
    <property type="match status" value="8"/>
</dbReference>
<dbReference type="InterPro" id="IPR036236">
    <property type="entry name" value="Znf_C2H2_sf"/>
</dbReference>
<feature type="region of interest" description="Disordered" evidence="10">
    <location>
        <begin position="77"/>
        <end position="101"/>
    </location>
</feature>
<evidence type="ECO:0000256" key="4">
    <source>
        <dbReference type="ARBA" id="ARBA00022771"/>
    </source>
</evidence>
<dbReference type="Gene3D" id="3.30.160.60">
    <property type="entry name" value="Classic Zinc Finger"/>
    <property type="match status" value="8"/>
</dbReference>
<gene>
    <name evidence="12" type="ORF">MMEN_LOCUS10891</name>
</gene>
<keyword evidence="4 9" id="KW-0863">Zinc-finger</keyword>
<dbReference type="PROSITE" id="PS00028">
    <property type="entry name" value="ZINC_FINGER_C2H2_1"/>
    <property type="match status" value="8"/>
</dbReference>
<feature type="domain" description="C2H2-type" evidence="11">
    <location>
        <begin position="967"/>
        <end position="994"/>
    </location>
</feature>
<evidence type="ECO:0000256" key="9">
    <source>
        <dbReference type="PROSITE-ProRule" id="PRU00042"/>
    </source>
</evidence>
<feature type="region of interest" description="Disordered" evidence="10">
    <location>
        <begin position="333"/>
        <end position="398"/>
    </location>
</feature>
<dbReference type="InterPro" id="IPR013087">
    <property type="entry name" value="Znf_C2H2_type"/>
</dbReference>
<feature type="compositionally biased region" description="Polar residues" evidence="10">
    <location>
        <begin position="649"/>
        <end position="664"/>
    </location>
</feature>
<feature type="domain" description="C2H2-type" evidence="11">
    <location>
        <begin position="1051"/>
        <end position="1078"/>
    </location>
</feature>
<dbReference type="OrthoDB" id="6354171at2759"/>
<dbReference type="PANTHER" id="PTHR47772:SF13">
    <property type="entry name" value="GASTRULA ZINC FINGER PROTEIN XLCGF49.1-LIKE-RELATED"/>
    <property type="match status" value="1"/>
</dbReference>
<comment type="caution">
    <text evidence="12">The sequence shown here is derived from an EMBL/GenBank/DDBJ whole genome shotgun (WGS) entry which is preliminary data.</text>
</comment>
<evidence type="ECO:0000259" key="11">
    <source>
        <dbReference type="PROSITE" id="PS50157"/>
    </source>
</evidence>
<keyword evidence="8" id="KW-0539">Nucleus</keyword>
<feature type="compositionally biased region" description="Polar residues" evidence="10">
    <location>
        <begin position="435"/>
        <end position="447"/>
    </location>
</feature>
<evidence type="ECO:0000256" key="5">
    <source>
        <dbReference type="ARBA" id="ARBA00022833"/>
    </source>
</evidence>
<keyword evidence="5" id="KW-0862">Zinc</keyword>
<feature type="compositionally biased region" description="Basic and acidic residues" evidence="10">
    <location>
        <begin position="753"/>
        <end position="774"/>
    </location>
</feature>
<evidence type="ECO:0000256" key="7">
    <source>
        <dbReference type="ARBA" id="ARBA00023163"/>
    </source>
</evidence>
<accession>A0A8S4AZ75</accession>
<evidence type="ECO:0000313" key="12">
    <source>
        <dbReference type="EMBL" id="CAG5924957.1"/>
    </source>
</evidence>
<comment type="subcellular location">
    <subcellularLocation>
        <location evidence="1">Nucleus</location>
    </subcellularLocation>
</comment>
<sequence length="1110" mass="123792">MEDYFRRKDAKMSSVKCLRQFVNERLTAAADEIVQVFEKTIVHYENEINRQRRLLTIIWEPQVHLHRTELPQHLFKAKEGQTKQQHSSQVADSILDQRDSESKQVKEEHGAVCSTQDKEQVVLKQETDCFMLTLACGKEQYLLKEEDILAEQQFSNQERNCALDQTDFETPEIKEEQEALCTGQDQEWCGLEQERDALVLTFPYSRGDQSGAQALNMSPGVCQAVLGEGSETRVSHCDRDSTMYPVQSMRKFVCDRLTAAAQEILGAFEKRVEDYETEIVRQRRLLDTVFASETKLHRTASCSNEDRDLLSQLQRGIGAPGSIPFSPHTLRVKDEHEEVSISQETSASKPIPTNDPTVSRDPPRQDLDPSAKDNPPSGAPNTGGDTGPDRDASAVSPANNGYQLLSQGFCESENQYFPTFHEEHVESLQNEESEASTCRSELTQQEGRSAVPEPNEVRGVEAKGAEQGHDESTTEPAPIRKQTSGNVTAMETASFDSMPNTECEGQPRATETTEEPRPASPRMVHPVTPDESPQCSYNALTPNDIPNSAGNAEPASYQGAQNVRPEENGDDDTSVIYIELTPVTEIVEPGPAPKKRKDKKRSKDKSKASATNQRSNEGKAKTGEMTDFSAHRKWDDGEMTSERAFGPTAMSQSKDGEASSSSFETGLYETDQEESSESEGYIPASPYDDPAAGSPEPIQGESTISNESTDQATATIAQEESNASSSSRPVQDEMHSHGVVTCPENIEASSKNLSEKMADRSKAAPWKGARDGKRATSGSKERRKSRDLSPTSTTGRKRSREDAASGSKETTSLPDKATGDLASSEASSPGHKKKCKDKKTSGTDERHKQPDEGEASNEAPGLAQRQSEQNSSDEDAEEEENPFKCDRCGKVMTNFKNYKFHMKSHTVERTFKCDTCGKMFRESWELNKHLTVHSEVKPFKCDVCGHGFNRRYNLDLHARVHTGEKPYKCSTCNKTFSACVNMKKHMRIHTGEKPYNCKVCGKEFADSSAFKNHVRVHTGEKPFKCTYCNRKFTINTTLRRHLRTHTGEKPYQCNVCHKKFGHRTDLKGHIRTHTGEKPYECNSCDQCFSTWTKLNKHKSVHSSDVQSSTD</sequence>
<evidence type="ECO:0000256" key="3">
    <source>
        <dbReference type="ARBA" id="ARBA00022737"/>
    </source>
</evidence>
<feature type="domain" description="C2H2-type" evidence="11">
    <location>
        <begin position="911"/>
        <end position="938"/>
    </location>
</feature>
<dbReference type="Pfam" id="PF00096">
    <property type="entry name" value="zf-C2H2"/>
    <property type="match status" value="7"/>
</dbReference>
<keyword evidence="2" id="KW-0479">Metal-binding</keyword>
<feature type="compositionally biased region" description="Polar residues" evidence="10">
    <location>
        <begin position="481"/>
        <end position="500"/>
    </location>
</feature>
<feature type="region of interest" description="Disordered" evidence="10">
    <location>
        <begin position="424"/>
        <end position="882"/>
    </location>
</feature>
<feature type="compositionally biased region" description="Basic and acidic residues" evidence="10">
    <location>
        <begin position="838"/>
        <end position="851"/>
    </location>
</feature>
<feature type="compositionally biased region" description="Basic and acidic residues" evidence="10">
    <location>
        <begin position="361"/>
        <end position="371"/>
    </location>
</feature>
<feature type="compositionally biased region" description="Polar residues" evidence="10">
    <location>
        <begin position="82"/>
        <end position="91"/>
    </location>
</feature>
<evidence type="ECO:0000256" key="10">
    <source>
        <dbReference type="SAM" id="MobiDB-lite"/>
    </source>
</evidence>
<dbReference type="SUPFAM" id="SSF57667">
    <property type="entry name" value="beta-beta-alpha zinc fingers"/>
    <property type="match status" value="4"/>
</dbReference>
<dbReference type="FunFam" id="3.30.160.60:FF:000912">
    <property type="entry name" value="Zinc finger protein 660"/>
    <property type="match status" value="1"/>
</dbReference>
<keyword evidence="13" id="KW-1185">Reference proteome</keyword>
<feature type="compositionally biased region" description="Polar residues" evidence="10">
    <location>
        <begin position="531"/>
        <end position="550"/>
    </location>
</feature>
<feature type="compositionally biased region" description="Basic and acidic residues" evidence="10">
    <location>
        <begin position="616"/>
        <end position="636"/>
    </location>
</feature>
<evidence type="ECO:0000256" key="6">
    <source>
        <dbReference type="ARBA" id="ARBA00023015"/>
    </source>
</evidence>
<name>A0A8S4AZ75_9TELE</name>
<reference evidence="12" key="1">
    <citation type="submission" date="2021-05" db="EMBL/GenBank/DDBJ databases">
        <authorList>
            <person name="Tigano A."/>
        </authorList>
    </citation>
    <scope>NUCLEOTIDE SEQUENCE</scope>
</reference>
<dbReference type="GO" id="GO:0005634">
    <property type="term" value="C:nucleus"/>
    <property type="evidence" value="ECO:0007669"/>
    <property type="project" value="UniProtKB-SubCell"/>
</dbReference>
<evidence type="ECO:0000256" key="1">
    <source>
        <dbReference type="ARBA" id="ARBA00004123"/>
    </source>
</evidence>
<dbReference type="FunFam" id="3.30.160.60:FF:002343">
    <property type="entry name" value="Zinc finger protein 33A"/>
    <property type="match status" value="2"/>
</dbReference>
<dbReference type="SMART" id="SM00355">
    <property type="entry name" value="ZnF_C2H2"/>
    <property type="match status" value="8"/>
</dbReference>
<evidence type="ECO:0000256" key="2">
    <source>
        <dbReference type="ARBA" id="ARBA00022723"/>
    </source>
</evidence>
<dbReference type="FunFam" id="3.30.160.60:FF:000557">
    <property type="entry name" value="zinc finger and SCAN domain-containing protein 29"/>
    <property type="match status" value="2"/>
</dbReference>
<feature type="compositionally biased region" description="Polar residues" evidence="10">
    <location>
        <begin position="700"/>
        <end position="729"/>
    </location>
</feature>
<dbReference type="GO" id="GO:0008270">
    <property type="term" value="F:zinc ion binding"/>
    <property type="evidence" value="ECO:0007669"/>
    <property type="project" value="UniProtKB-KW"/>
</dbReference>
<feature type="domain" description="C2H2-type" evidence="11">
    <location>
        <begin position="1023"/>
        <end position="1050"/>
    </location>
</feature>
<feature type="compositionally biased region" description="Acidic residues" evidence="10">
    <location>
        <begin position="871"/>
        <end position="880"/>
    </location>
</feature>
<protein>
    <submittedName>
        <fullName evidence="12">(Atlantic silverside) hypothetical protein</fullName>
    </submittedName>
</protein>